<sequence length="372" mass="39167">MSELPIFLEEQTEELIMQRMLNRVPADIDKAEGSFIWDSQAPAAFMLSEAATWAQQVLERGFASTTFGAYLDLRTAEHGVVRRAAVAATGQAAFRGTPGKTVPAGSIVATPADEVTGEASMEYETLSSVTLDDNGEGSIAIRAVIPGKNGNVPAGVVTIMSTPISGISAVTNEHEILGGADIESDESLLERYYLQVRNQGTSGNKAQYLKWGGEVAGVGGVQVIPLWSGPGTVGIYLLDTEKRAASSEIVQAVQQYIDPTKDGQGEGMAPAGAVVSVMPAQEVPVNISVKLTLASGASLADVQNLISTGVKGYLKQLAFEDPLVRYTRIAAILLDIPPIIDYSELTVNSNQDTNLEIGTGQVAVLGTVSVNE</sequence>
<dbReference type="InterPro" id="IPR052399">
    <property type="entry name" value="Phage_Baseplate_Assmbl_Protein"/>
</dbReference>
<dbReference type="OrthoDB" id="2554267at2"/>
<feature type="domain" description="Baseplate J-like central" evidence="3">
    <location>
        <begin position="201"/>
        <end position="279"/>
    </location>
</feature>
<dbReference type="Pfam" id="PF26078">
    <property type="entry name" value="Baseplate_J_M"/>
    <property type="match status" value="1"/>
</dbReference>
<evidence type="ECO:0000259" key="4">
    <source>
        <dbReference type="Pfam" id="PF26079"/>
    </source>
</evidence>
<evidence type="ECO:0000256" key="1">
    <source>
        <dbReference type="ARBA" id="ARBA00038087"/>
    </source>
</evidence>
<dbReference type="InterPro" id="IPR006949">
    <property type="entry name" value="Barrel_Baseplate_J-like"/>
</dbReference>
<organism evidence="5 6">
    <name type="scientific">Fontibacillus panacisegetis</name>
    <dbReference type="NCBI Taxonomy" id="670482"/>
    <lineage>
        <taxon>Bacteria</taxon>
        <taxon>Bacillati</taxon>
        <taxon>Bacillota</taxon>
        <taxon>Bacilli</taxon>
        <taxon>Bacillales</taxon>
        <taxon>Paenibacillaceae</taxon>
        <taxon>Fontibacillus</taxon>
    </lineage>
</organism>
<dbReference type="Pfam" id="PF04865">
    <property type="entry name" value="Baseplate_J"/>
    <property type="match status" value="1"/>
</dbReference>
<dbReference type="Proteomes" id="UP000198972">
    <property type="component" value="Unassembled WGS sequence"/>
</dbReference>
<dbReference type="InterPro" id="IPR058530">
    <property type="entry name" value="Baseplate_J-like_C"/>
</dbReference>
<comment type="similarity">
    <text evidence="1">Belongs to the Mu gp47/PBSX XkdT family.</text>
</comment>
<evidence type="ECO:0000313" key="5">
    <source>
        <dbReference type="EMBL" id="SDE82142.1"/>
    </source>
</evidence>
<dbReference type="PANTHER" id="PTHR37829:SF3">
    <property type="entry name" value="PROTEIN JAYE-RELATED"/>
    <property type="match status" value="1"/>
</dbReference>
<dbReference type="Pfam" id="PF26079">
    <property type="entry name" value="Baseplate_J_C"/>
    <property type="match status" value="1"/>
</dbReference>
<dbReference type="STRING" id="670482.SAMN04488542_102259"/>
<proteinExistence type="inferred from homology"/>
<keyword evidence="6" id="KW-1185">Reference proteome</keyword>
<evidence type="ECO:0000313" key="6">
    <source>
        <dbReference type="Proteomes" id="UP000198972"/>
    </source>
</evidence>
<feature type="domain" description="Baseplate J-like C-terminal" evidence="4">
    <location>
        <begin position="285"/>
        <end position="371"/>
    </location>
</feature>
<dbReference type="EMBL" id="FNBG01000002">
    <property type="protein sequence ID" value="SDE82142.1"/>
    <property type="molecule type" value="Genomic_DNA"/>
</dbReference>
<dbReference type="AlphaFoldDB" id="A0A1G7G1Y0"/>
<accession>A0A1G7G1Y0</accession>
<gene>
    <name evidence="5" type="ORF">SAMN04488542_102259</name>
</gene>
<dbReference type="RefSeq" id="WP_091226820.1">
    <property type="nucleotide sequence ID" value="NZ_FNBG01000002.1"/>
</dbReference>
<name>A0A1G7G1Y0_9BACL</name>
<feature type="domain" description="Baseplate protein J-like barrel" evidence="2">
    <location>
        <begin position="93"/>
        <end position="179"/>
    </location>
</feature>
<protein>
    <submittedName>
        <fullName evidence="5">Uncharacterized phage protein gp47/JayE</fullName>
    </submittedName>
</protein>
<dbReference type="InterPro" id="IPR058531">
    <property type="entry name" value="Baseplate_J_M"/>
</dbReference>
<evidence type="ECO:0000259" key="3">
    <source>
        <dbReference type="Pfam" id="PF26078"/>
    </source>
</evidence>
<reference evidence="5 6" key="1">
    <citation type="submission" date="2016-10" db="EMBL/GenBank/DDBJ databases">
        <authorList>
            <person name="de Groot N.N."/>
        </authorList>
    </citation>
    <scope>NUCLEOTIDE SEQUENCE [LARGE SCALE GENOMIC DNA]</scope>
    <source>
        <strain evidence="5 6">DSM 28129</strain>
    </source>
</reference>
<evidence type="ECO:0000259" key="2">
    <source>
        <dbReference type="Pfam" id="PF04865"/>
    </source>
</evidence>
<dbReference type="PANTHER" id="PTHR37829">
    <property type="entry name" value="PHAGE-LIKE ELEMENT PBSX PROTEIN XKDT"/>
    <property type="match status" value="1"/>
</dbReference>